<organism evidence="1 2">
    <name type="scientific">Vaccinium darrowii</name>
    <dbReference type="NCBI Taxonomy" id="229202"/>
    <lineage>
        <taxon>Eukaryota</taxon>
        <taxon>Viridiplantae</taxon>
        <taxon>Streptophyta</taxon>
        <taxon>Embryophyta</taxon>
        <taxon>Tracheophyta</taxon>
        <taxon>Spermatophyta</taxon>
        <taxon>Magnoliopsida</taxon>
        <taxon>eudicotyledons</taxon>
        <taxon>Gunneridae</taxon>
        <taxon>Pentapetalae</taxon>
        <taxon>asterids</taxon>
        <taxon>Ericales</taxon>
        <taxon>Ericaceae</taxon>
        <taxon>Vaccinioideae</taxon>
        <taxon>Vaccinieae</taxon>
        <taxon>Vaccinium</taxon>
    </lineage>
</organism>
<evidence type="ECO:0000313" key="1">
    <source>
        <dbReference type="EMBL" id="KAH7865542.1"/>
    </source>
</evidence>
<protein>
    <submittedName>
        <fullName evidence="1">Uncharacterized protein</fullName>
    </submittedName>
</protein>
<dbReference type="Proteomes" id="UP000828048">
    <property type="component" value="Chromosome 9"/>
</dbReference>
<keyword evidence="2" id="KW-1185">Reference proteome</keyword>
<sequence length="547" mass="61732">MAGKRVIAICQSGGEFETDEDGSLLYRGGVAHAMDIDDQMKYNDFKTEIEEMFNNDLSTMSIKYFIPGNKKTLITISNAKDLKRMIKFHGDSSTADIYIIPEVVVAPPVSNTPADRSRQTTVSEAVVPVDDPLNVAGDVVDDTTHLDDTMQVDVPIDIPVYIPTPFPSVGSNDENQIKAAQEWENTITGVGQRFNSVHEFREALRKYSVAHQFALVYKKNESERVTVKCKGEGCPWRIHASRLATTQLFCVKKMTPTHTCEGATLTTGQQATRNYVADIIKEKLKVNPDYHPKDIVNDIKEEHGIELKEKGLKESIADVFHDVDVHHGYCIRYLSEQLTRDLKGQFSHEVKRLMVENFFAAAYAPRPVGFQRCVESIKTISVDAYNWVMQSEPVHWANAFFQGARYNHMTSNFGELFYSWASEAHDLPITSMVDAIRGKVMELFHKRREESNHWLAKLTPSMEERLEKESQRASSLRVSISAGNRFEGDLLRSHLGHMTWSNVNVNQNAADARVLGTKSLHVKSFCWSADLCSNDVLVTLSVHLRTL</sequence>
<gene>
    <name evidence="1" type="ORF">Vadar_008008</name>
</gene>
<dbReference type="EMBL" id="CM037159">
    <property type="protein sequence ID" value="KAH7865542.1"/>
    <property type="molecule type" value="Genomic_DNA"/>
</dbReference>
<accession>A0ACB7ZI57</accession>
<reference evidence="1 2" key="1">
    <citation type="journal article" date="2021" name="Hortic Res">
        <title>High-quality reference genome and annotation aids understanding of berry development for evergreen blueberry (Vaccinium darrowii).</title>
        <authorList>
            <person name="Yu J."/>
            <person name="Hulse-Kemp A.M."/>
            <person name="Babiker E."/>
            <person name="Staton M."/>
        </authorList>
    </citation>
    <scope>NUCLEOTIDE SEQUENCE [LARGE SCALE GENOMIC DNA]</scope>
    <source>
        <strain evidence="2">cv. NJ 8807/NJ 8810</strain>
        <tissue evidence="1">Young leaf</tissue>
    </source>
</reference>
<evidence type="ECO:0000313" key="2">
    <source>
        <dbReference type="Proteomes" id="UP000828048"/>
    </source>
</evidence>
<proteinExistence type="predicted"/>
<comment type="caution">
    <text evidence="1">The sequence shown here is derived from an EMBL/GenBank/DDBJ whole genome shotgun (WGS) entry which is preliminary data.</text>
</comment>
<name>A0ACB7ZI57_9ERIC</name>